<dbReference type="PANTHER" id="PTHR39081:SF1">
    <property type="entry name" value="MUT7-C RNASE DOMAIN-CONTAINING PROTEIN"/>
    <property type="match status" value="1"/>
</dbReference>
<reference evidence="2 3" key="1">
    <citation type="journal article" date="2017" name="ISME J.">
        <title>Energy and carbon metabolisms in a deep terrestrial subsurface fluid microbial community.</title>
        <authorList>
            <person name="Momper L."/>
            <person name="Jungbluth S.P."/>
            <person name="Lee M.D."/>
            <person name="Amend J.P."/>
        </authorList>
    </citation>
    <scope>NUCLEOTIDE SEQUENCE [LARGE SCALE GENOMIC DNA]</scope>
    <source>
        <strain evidence="2">SURF_26</strain>
    </source>
</reference>
<accession>A0A3A4QZ79</accession>
<organism evidence="2 3">
    <name type="scientific">Candidatus Auribacter fodinae</name>
    <dbReference type="NCBI Taxonomy" id="2093366"/>
    <lineage>
        <taxon>Bacteria</taxon>
        <taxon>Pseudomonadati</taxon>
        <taxon>Candidatus Auribacterota</taxon>
        <taxon>Candidatus Auribacteria</taxon>
        <taxon>Candidatus Auribacterales</taxon>
        <taxon>Candidatus Auribacteraceae</taxon>
        <taxon>Candidatus Auribacter</taxon>
    </lineage>
</organism>
<gene>
    <name evidence="2" type="ORF">C4541_06710</name>
</gene>
<dbReference type="AlphaFoldDB" id="A0A3A4QZ79"/>
<evidence type="ECO:0000313" key="2">
    <source>
        <dbReference type="EMBL" id="RJP59175.1"/>
    </source>
</evidence>
<evidence type="ECO:0000259" key="1">
    <source>
        <dbReference type="Pfam" id="PF01927"/>
    </source>
</evidence>
<evidence type="ECO:0000313" key="3">
    <source>
        <dbReference type="Proteomes" id="UP000266426"/>
    </source>
</evidence>
<dbReference type="Proteomes" id="UP000266426">
    <property type="component" value="Unassembled WGS sequence"/>
</dbReference>
<dbReference type="PANTHER" id="PTHR39081">
    <property type="entry name" value="MUT7-C DOMAIN-CONTAINING PROTEIN"/>
    <property type="match status" value="1"/>
</dbReference>
<dbReference type="Pfam" id="PF01927">
    <property type="entry name" value="Mut7-C"/>
    <property type="match status" value="1"/>
</dbReference>
<comment type="caution">
    <text evidence="2">The sequence shown here is derived from an EMBL/GenBank/DDBJ whole genome shotgun (WGS) entry which is preliminary data.</text>
</comment>
<dbReference type="EMBL" id="QZJZ01000054">
    <property type="protein sequence ID" value="RJP59175.1"/>
    <property type="molecule type" value="Genomic_DNA"/>
</dbReference>
<feature type="domain" description="Mut7-C RNAse" evidence="1">
    <location>
        <begin position="1"/>
        <end position="144"/>
    </location>
</feature>
<proteinExistence type="predicted"/>
<name>A0A3A4QZ79_9BACT</name>
<protein>
    <recommendedName>
        <fullName evidence="1">Mut7-C RNAse domain-containing protein</fullName>
    </recommendedName>
</protein>
<dbReference type="InterPro" id="IPR002782">
    <property type="entry name" value="Mut7-C_RNAse_dom"/>
</dbReference>
<sequence>MKWIADAMLGDLARYLVILGEDAAYWRDCSNQALIDKALIENRIVITRNRNLEHTDVCVVVCFKQETSVWDKLEYLKNNFSLVFSPEKLFTRCLLCNVAVTPFLPGQRPYDIPERIFNTFQLYNCPVCGKIFWRGGHVLRTEAMLKSHGLL</sequence>